<dbReference type="InterPro" id="IPR001959">
    <property type="entry name" value="Transposase"/>
</dbReference>
<evidence type="ECO:0000259" key="8">
    <source>
        <dbReference type="Pfam" id="PF01385"/>
    </source>
</evidence>
<evidence type="ECO:0000256" key="3">
    <source>
        <dbReference type="ARBA" id="ARBA00022578"/>
    </source>
</evidence>
<comment type="similarity">
    <text evidence="2">In the N-terminal section; belongs to the transposase 2 family.</text>
</comment>
<dbReference type="EMBL" id="CP002565">
    <property type="protein sequence ID" value="AEB68791.1"/>
    <property type="molecule type" value="Genomic_DNA"/>
</dbReference>
<reference evidence="11 12" key="1">
    <citation type="journal article" date="2011" name="J. Bacteriol.">
        <title>Complete genome sequence of Methanosaeta concilii, a specialist in aceticlastic methanogenesis.</title>
        <authorList>
            <person name="Barber R.D."/>
            <person name="Zhang L."/>
            <person name="Harnack M."/>
            <person name="Olson M.V."/>
            <person name="Kaul R."/>
            <person name="Ingram-Smith C."/>
            <person name="Smith K.S."/>
        </authorList>
    </citation>
    <scope>NUCLEOTIDE SEQUENCE [LARGE SCALE GENOMIC DNA]</scope>
    <source>
        <strain evidence="12">ATCC 5969 / DSM 3671 / JCM 10134 / NBRC 103675 / OCM 69 / GP-6</strain>
    </source>
</reference>
<evidence type="ECO:0000259" key="10">
    <source>
        <dbReference type="Pfam" id="PF12323"/>
    </source>
</evidence>
<dbReference type="NCBIfam" id="TIGR01766">
    <property type="entry name" value="IS200/IS605 family accessory protein TnpB-like domain"/>
    <property type="match status" value="1"/>
</dbReference>
<evidence type="ECO:0000256" key="4">
    <source>
        <dbReference type="ARBA" id="ARBA00022723"/>
    </source>
</evidence>
<evidence type="ECO:0000313" key="12">
    <source>
        <dbReference type="Proteomes" id="UP000007807"/>
    </source>
</evidence>
<evidence type="ECO:0000256" key="2">
    <source>
        <dbReference type="ARBA" id="ARBA00011044"/>
    </source>
</evidence>
<dbReference type="AlphaFoldDB" id="F4BY39"/>
<dbReference type="InParanoid" id="F4BY39"/>
<evidence type="ECO:0000256" key="5">
    <source>
        <dbReference type="ARBA" id="ARBA00022833"/>
    </source>
</evidence>
<evidence type="ECO:0000256" key="6">
    <source>
        <dbReference type="ARBA" id="ARBA00023125"/>
    </source>
</evidence>
<name>F4BY39_METSG</name>
<keyword evidence="7" id="KW-0233">DNA recombination</keyword>
<dbReference type="GO" id="GO:0003677">
    <property type="term" value="F:DNA binding"/>
    <property type="evidence" value="ECO:0007669"/>
    <property type="project" value="UniProtKB-KW"/>
</dbReference>
<dbReference type="InterPro" id="IPR051399">
    <property type="entry name" value="RNA-guided_DNA_endo/Transpos"/>
</dbReference>
<dbReference type="GO" id="GO:0032196">
    <property type="term" value="P:transposition"/>
    <property type="evidence" value="ECO:0007669"/>
    <property type="project" value="UniProtKB-KW"/>
</dbReference>
<protein>
    <submittedName>
        <fullName evidence="11">Transposase, IS605 OrfB family</fullName>
    </submittedName>
</protein>
<sequence length="406" mass="46292">MNAASTAVKLKNYISYNSLTISMSMLKAYKFRIYPTKSQRTKMERTLDLCRWTYNETLEIRKTAWEDEGKSLSKYETNNLLPEWKENKPELKEVFSQVLQNVHERVDLALKAFFRRVKAGEKPGYPRFKGIGRYDSFTYPQKGFKVDSGKLYLSKIGEIKIKLHRPIEGKIKRLTVRRSATGKWYACFSVDLEDLPKPPWKDGSLVGVDVGLESFATLSNGVKIANPRFFREEEHELARVQRKLSKAPKGTPERKKALKVVERVHERIANKRYEFAHRISNQLVNRYGLIAFEDLNIKGMMHNHNLAKSIGDVAWNMLVTLTSYKAASAGSMVVLVDPRNTSKMCSRCGILVQKDLSERVHNCTQCGLSMDRDWNAAINILRLGLQSVGIQSVQARPLSRAGVVTG</sequence>
<accession>F4BY39</accession>
<dbReference type="NCBIfam" id="NF040570">
    <property type="entry name" value="guided_TnpB"/>
    <property type="match status" value="1"/>
</dbReference>
<keyword evidence="12" id="KW-1185">Reference proteome</keyword>
<dbReference type="KEGG" id="mcj:MCON_2314"/>
<organism evidence="11 12">
    <name type="scientific">Methanothrix soehngenii (strain ATCC 5969 / DSM 3671 / JCM 10134 / NBRC 103675 / OCM 69 / GP-6)</name>
    <name type="common">Methanosaeta concilii</name>
    <dbReference type="NCBI Taxonomy" id="990316"/>
    <lineage>
        <taxon>Archaea</taxon>
        <taxon>Methanobacteriati</taxon>
        <taxon>Methanobacteriota</taxon>
        <taxon>Stenosarchaea group</taxon>
        <taxon>Methanomicrobia</taxon>
        <taxon>Methanotrichales</taxon>
        <taxon>Methanotrichaceae</taxon>
        <taxon>Methanothrix</taxon>
    </lineage>
</organism>
<evidence type="ECO:0000313" key="11">
    <source>
        <dbReference type="EMBL" id="AEB68791.1"/>
    </source>
</evidence>
<proteinExistence type="inferred from homology"/>
<dbReference type="PANTHER" id="PTHR30405:SF11">
    <property type="entry name" value="RNA-GUIDED DNA ENDONUCLEASE RV2885C-RELATED"/>
    <property type="match status" value="1"/>
</dbReference>
<feature type="domain" description="Cas12f1-like TNB" evidence="9">
    <location>
        <begin position="315"/>
        <end position="380"/>
    </location>
</feature>
<dbReference type="GO" id="GO:0046872">
    <property type="term" value="F:metal ion binding"/>
    <property type="evidence" value="ECO:0007669"/>
    <property type="project" value="UniProtKB-KW"/>
</dbReference>
<comment type="similarity">
    <text evidence="1">In the C-terminal section; belongs to the transposase 35 family.</text>
</comment>
<dbReference type="PANTHER" id="PTHR30405">
    <property type="entry name" value="TRANSPOSASE"/>
    <property type="match status" value="1"/>
</dbReference>
<dbReference type="GO" id="GO:0006310">
    <property type="term" value="P:DNA recombination"/>
    <property type="evidence" value="ECO:0007669"/>
    <property type="project" value="UniProtKB-KW"/>
</dbReference>
<dbReference type="Pfam" id="PF12323">
    <property type="entry name" value="HTH_OrfB_IS605"/>
    <property type="match status" value="1"/>
</dbReference>
<dbReference type="InterPro" id="IPR021027">
    <property type="entry name" value="Transposase_put_HTH"/>
</dbReference>
<keyword evidence="4" id="KW-0479">Metal-binding</keyword>
<keyword evidence="3" id="KW-0815">Transposition</keyword>
<keyword evidence="5" id="KW-0862">Zinc</keyword>
<feature type="domain" description="Probable transposase IS891/IS1136/IS1341" evidence="8">
    <location>
        <begin position="197"/>
        <end position="302"/>
    </location>
</feature>
<feature type="domain" description="Transposase putative helix-turn-helix" evidence="10">
    <location>
        <begin position="23"/>
        <end position="70"/>
    </location>
</feature>
<dbReference type="Proteomes" id="UP000007807">
    <property type="component" value="Chromosome"/>
</dbReference>
<keyword evidence="6" id="KW-0238">DNA-binding</keyword>
<dbReference type="Pfam" id="PF01385">
    <property type="entry name" value="OrfB_IS605"/>
    <property type="match status" value="1"/>
</dbReference>
<dbReference type="Pfam" id="PF07282">
    <property type="entry name" value="Cas12f1-like_TNB"/>
    <property type="match status" value="1"/>
</dbReference>
<dbReference type="InterPro" id="IPR010095">
    <property type="entry name" value="Cas12f1-like_TNB"/>
</dbReference>
<gene>
    <name evidence="11" type="ordered locus">MCON_2314</name>
</gene>
<evidence type="ECO:0000256" key="1">
    <source>
        <dbReference type="ARBA" id="ARBA00008761"/>
    </source>
</evidence>
<dbReference type="HOGENOM" id="CLU_032903_0_1_2"/>
<evidence type="ECO:0000256" key="7">
    <source>
        <dbReference type="ARBA" id="ARBA00023172"/>
    </source>
</evidence>
<evidence type="ECO:0000259" key="9">
    <source>
        <dbReference type="Pfam" id="PF07282"/>
    </source>
</evidence>